<evidence type="ECO:0000313" key="4">
    <source>
        <dbReference type="Proteomes" id="UP000826234"/>
    </source>
</evidence>
<gene>
    <name evidence="3" type="ORF">JD844_006091</name>
</gene>
<keyword evidence="4" id="KW-1185">Reference proteome</keyword>
<keyword evidence="2" id="KW-0067">ATP-binding</keyword>
<keyword evidence="1" id="KW-0547">Nucleotide-binding</keyword>
<proteinExistence type="predicted"/>
<comment type="caution">
    <text evidence="3">The sequence shown here is derived from an EMBL/GenBank/DDBJ whole genome shotgun (WGS) entry which is preliminary data.</text>
</comment>
<dbReference type="InterPro" id="IPR028375">
    <property type="entry name" value="KA1/Ssp2_C"/>
</dbReference>
<sequence length="77" mass="8681">MSQGSKINEPERIRGPTLTSCNLPWNQKEAEPRLLRFTWNVKLTSTRSAEAILAALRQATDSANCYCHQTEPFVLSC</sequence>
<dbReference type="Gene3D" id="3.30.310.80">
    <property type="entry name" value="Kinase associated domain 1, KA1"/>
    <property type="match status" value="1"/>
</dbReference>
<protein>
    <submittedName>
        <fullName evidence="3">Uncharacterized protein</fullName>
    </submittedName>
</protein>
<dbReference type="SUPFAM" id="SSF103243">
    <property type="entry name" value="KA1-like"/>
    <property type="match status" value="1"/>
</dbReference>
<name>A0ABQ7TQE5_PHRPL</name>
<reference evidence="3 4" key="1">
    <citation type="journal article" date="2022" name="Gigascience">
        <title>A chromosome-level genome assembly and annotation of the desert horned lizard, Phrynosoma platyrhinos, provides insight into chromosomal rearrangements among reptiles.</title>
        <authorList>
            <person name="Koochekian N."/>
            <person name="Ascanio A."/>
            <person name="Farleigh K."/>
            <person name="Card D.C."/>
            <person name="Schield D.R."/>
            <person name="Castoe T.A."/>
            <person name="Jezkova T."/>
        </authorList>
    </citation>
    <scope>NUCLEOTIDE SEQUENCE [LARGE SCALE GENOMIC DNA]</scope>
    <source>
        <strain evidence="3">NK-2021</strain>
    </source>
</reference>
<evidence type="ECO:0000256" key="2">
    <source>
        <dbReference type="ARBA" id="ARBA00022840"/>
    </source>
</evidence>
<dbReference type="EMBL" id="JAIPUX010000035">
    <property type="protein sequence ID" value="KAH0631655.1"/>
    <property type="molecule type" value="Genomic_DNA"/>
</dbReference>
<dbReference type="Proteomes" id="UP000826234">
    <property type="component" value="Unassembled WGS sequence"/>
</dbReference>
<evidence type="ECO:0000313" key="3">
    <source>
        <dbReference type="EMBL" id="KAH0631655.1"/>
    </source>
</evidence>
<organism evidence="3 4">
    <name type="scientific">Phrynosoma platyrhinos</name>
    <name type="common">Desert horned lizard</name>
    <dbReference type="NCBI Taxonomy" id="52577"/>
    <lineage>
        <taxon>Eukaryota</taxon>
        <taxon>Metazoa</taxon>
        <taxon>Chordata</taxon>
        <taxon>Craniata</taxon>
        <taxon>Vertebrata</taxon>
        <taxon>Euteleostomi</taxon>
        <taxon>Lepidosauria</taxon>
        <taxon>Squamata</taxon>
        <taxon>Bifurcata</taxon>
        <taxon>Unidentata</taxon>
        <taxon>Episquamata</taxon>
        <taxon>Toxicofera</taxon>
        <taxon>Iguania</taxon>
        <taxon>Phrynosomatidae</taxon>
        <taxon>Phrynosomatinae</taxon>
        <taxon>Phrynosoma</taxon>
    </lineage>
</organism>
<accession>A0ABQ7TQE5</accession>
<evidence type="ECO:0000256" key="1">
    <source>
        <dbReference type="ARBA" id="ARBA00022741"/>
    </source>
</evidence>
<feature type="non-terminal residue" evidence="3">
    <location>
        <position position="77"/>
    </location>
</feature>